<feature type="transmembrane region" description="Helical" evidence="1">
    <location>
        <begin position="79"/>
        <end position="99"/>
    </location>
</feature>
<comment type="caution">
    <text evidence="2">The sequence shown here is derived from an EMBL/GenBank/DDBJ whole genome shotgun (WGS) entry which is preliminary data.</text>
</comment>
<dbReference type="PANTHER" id="PTHR30590:SF2">
    <property type="entry name" value="INNER MEMBRANE PROTEIN"/>
    <property type="match status" value="1"/>
</dbReference>
<keyword evidence="1" id="KW-1133">Transmembrane helix</keyword>
<keyword evidence="1" id="KW-0472">Membrane</keyword>
<feature type="transmembrane region" description="Helical" evidence="1">
    <location>
        <begin position="159"/>
        <end position="177"/>
    </location>
</feature>
<accession>A0A399QRT8</accession>
<feature type="transmembrane region" description="Helical" evidence="1">
    <location>
        <begin position="111"/>
        <end position="129"/>
    </location>
</feature>
<dbReference type="AlphaFoldDB" id="A0A399QRT8"/>
<feature type="non-terminal residue" evidence="2">
    <location>
        <position position="223"/>
    </location>
</feature>
<name>A0A399QRT8_9MICO</name>
<dbReference type="Proteomes" id="UP000266634">
    <property type="component" value="Unassembled WGS sequence"/>
</dbReference>
<feature type="transmembrane region" description="Helical" evidence="1">
    <location>
        <begin position="197"/>
        <end position="222"/>
    </location>
</feature>
<sequence length="223" mass="22722">MTPLPGSPAPVAHAGPTPAAERSLAPDLLRGIALLGIALANSVYFIVGRPTGPLGRPTDGTPLDHVADALVGTLVDNRAFPLFTMLFAYGFAVILRRQAAAGVDGPRARRLLLRRSAWLVVFGALHVVLLFEGDILLSYGILGLALAALYRASDRVFRVLVGAPAVVFLVVAGADGLTGDDGSASLSGGDGTFLGDLASRAVTLAALIVATPVTVGALVPLAA</sequence>
<dbReference type="PANTHER" id="PTHR30590">
    <property type="entry name" value="INNER MEMBRANE PROTEIN"/>
    <property type="match status" value="1"/>
</dbReference>
<organism evidence="2 3">
    <name type="scientific">Clavibacter michiganensis subsp. insidiosus</name>
    <dbReference type="NCBI Taxonomy" id="33014"/>
    <lineage>
        <taxon>Bacteria</taxon>
        <taxon>Bacillati</taxon>
        <taxon>Actinomycetota</taxon>
        <taxon>Actinomycetes</taxon>
        <taxon>Micrococcales</taxon>
        <taxon>Microbacteriaceae</taxon>
        <taxon>Clavibacter</taxon>
    </lineage>
</organism>
<evidence type="ECO:0000313" key="2">
    <source>
        <dbReference type="EMBL" id="RIJ20197.1"/>
    </source>
</evidence>
<gene>
    <name evidence="2" type="ORF">DZF93_12620</name>
</gene>
<evidence type="ECO:0000313" key="3">
    <source>
        <dbReference type="Proteomes" id="UP000266634"/>
    </source>
</evidence>
<proteinExistence type="predicted"/>
<dbReference type="EMBL" id="QWEA01000587">
    <property type="protein sequence ID" value="RIJ20197.1"/>
    <property type="molecule type" value="Genomic_DNA"/>
</dbReference>
<dbReference type="InterPro" id="IPR052529">
    <property type="entry name" value="Bact_Transport_Assoc"/>
</dbReference>
<protein>
    <submittedName>
        <fullName evidence="2">DUF418 domain-containing protein</fullName>
    </submittedName>
</protein>
<feature type="transmembrane region" description="Helical" evidence="1">
    <location>
        <begin position="135"/>
        <end position="152"/>
    </location>
</feature>
<evidence type="ECO:0000256" key="1">
    <source>
        <dbReference type="SAM" id="Phobius"/>
    </source>
</evidence>
<keyword evidence="1" id="KW-0812">Transmembrane</keyword>
<reference evidence="2 3" key="1">
    <citation type="submission" date="2018-08" db="EMBL/GenBank/DDBJ databases">
        <title>Genome Sequence of Clavibacter michiganensis Subspecies type strains, and the Atypical Peach-Colored Strains Isolated from Tomato.</title>
        <authorList>
            <person name="Osdaghi E."/>
            <person name="Portier P."/>
            <person name="Briand M."/>
            <person name="Jacques M.-A."/>
        </authorList>
    </citation>
    <scope>NUCLEOTIDE SEQUENCE [LARGE SCALE GENOMIC DNA]</scope>
    <source>
        <strain evidence="2 3">CFBP 6488</strain>
    </source>
</reference>